<accession>A0A1U9VJ41</accession>
<sequence length="190" mass="20705">MKLTTHTTRDYIDALKALLPPGAAWEWPEGGMGDAMLGGTAAELERLEAGTQAVLDTAIELHRPKFGNWHISEYRRVAAEAIAGVGEPMPRRMAAIGSTVGDRLWSHAAPALTFPVALVQVDHLVGPARVGSRIGDGLWGTRSRYVLRVRYYRSVVDPAVLWQALAAFQQAHVFLWFEDITGVGGSYAPD</sequence>
<dbReference type="EMBL" id="CP019911">
    <property type="protein sequence ID" value="AQW30495.1"/>
    <property type="molecule type" value="Genomic_DNA"/>
</dbReference>
<evidence type="ECO:0008006" key="3">
    <source>
        <dbReference type="Google" id="ProtNLM"/>
    </source>
</evidence>
<name>A0A1U9VJ41_9RALS</name>
<evidence type="ECO:0000313" key="1">
    <source>
        <dbReference type="EMBL" id="AQW30495.1"/>
    </source>
</evidence>
<reference evidence="1 2" key="1">
    <citation type="submission" date="2017-02" db="EMBL/GenBank/DDBJ databases">
        <title>Blood Disease Bacterium A2-HR MARDI.</title>
        <authorList>
            <person name="Badrun R."/>
            <person name="Abu Bakar N."/>
            <person name="Laboh R."/>
        </authorList>
    </citation>
    <scope>NUCLEOTIDE SEQUENCE [LARGE SCALE GENOMIC DNA]</scope>
    <source>
        <strain evidence="1 2">A2-HR MARDI</strain>
    </source>
</reference>
<proteinExistence type="predicted"/>
<dbReference type="Proteomes" id="UP000189628">
    <property type="component" value="Chromosome"/>
</dbReference>
<protein>
    <recommendedName>
        <fullName evidence="3">Bacteriophage protein</fullName>
    </recommendedName>
</protein>
<organism evidence="1 2">
    <name type="scientific">blood disease bacterium A2-HR MARDI</name>
    <dbReference type="NCBI Taxonomy" id="1944648"/>
    <lineage>
        <taxon>Bacteria</taxon>
        <taxon>Pseudomonadati</taxon>
        <taxon>Pseudomonadota</taxon>
        <taxon>Betaproteobacteria</taxon>
        <taxon>Burkholderiales</taxon>
        <taxon>Burkholderiaceae</taxon>
        <taxon>Ralstonia</taxon>
        <taxon>Ralstonia solanacearum species complex</taxon>
    </lineage>
</organism>
<gene>
    <name evidence="1" type="ORF">B0B51_11340</name>
</gene>
<dbReference type="AlphaFoldDB" id="A0A1U9VJ41"/>
<evidence type="ECO:0000313" key="2">
    <source>
        <dbReference type="Proteomes" id="UP000189628"/>
    </source>
</evidence>
<dbReference type="RefSeq" id="WP_078222624.1">
    <property type="nucleotide sequence ID" value="NZ_CP019911.1"/>
</dbReference>